<reference evidence="1 2" key="1">
    <citation type="journal article" date="1979" name="Int. J. Syst. Evol. Microbiol.">
        <title>Bacillus globisporus subsp. marinus subsp. nov.</title>
        <authorList>
            <person name="Liu H."/>
        </authorList>
    </citation>
    <scope>NUCLEOTIDE SEQUENCE [LARGE SCALE GENOMIC DNA]</scope>
    <source>
        <strain evidence="1 2">DSM 1297</strain>
    </source>
</reference>
<sequence>MMEKQVAQLQQTVSIMNSALSQQAAGALSMLESVSQASLLLLPAPDPHKGYND</sequence>
<dbReference type="EMBL" id="JBFMIA010000016">
    <property type="protein sequence ID" value="MEW9502840.1"/>
    <property type="molecule type" value="Genomic_DNA"/>
</dbReference>
<evidence type="ECO:0000313" key="2">
    <source>
        <dbReference type="Proteomes" id="UP001556040"/>
    </source>
</evidence>
<evidence type="ECO:0000313" key="1">
    <source>
        <dbReference type="EMBL" id="MEW9502840.1"/>
    </source>
</evidence>
<keyword evidence="2" id="KW-1185">Reference proteome</keyword>
<gene>
    <name evidence="1" type="ORF">AB1471_13675</name>
</gene>
<name>A0ABV3Q657_9BACL</name>
<dbReference type="RefSeq" id="WP_367780327.1">
    <property type="nucleotide sequence ID" value="NZ_JBFMIA010000016.1"/>
</dbReference>
<protein>
    <submittedName>
        <fullName evidence="1">Uncharacterized protein</fullName>
    </submittedName>
</protein>
<dbReference type="Proteomes" id="UP001556040">
    <property type="component" value="Unassembled WGS sequence"/>
</dbReference>
<proteinExistence type="predicted"/>
<comment type="caution">
    <text evidence="1">The sequence shown here is derived from an EMBL/GenBank/DDBJ whole genome shotgun (WGS) entry which is preliminary data.</text>
</comment>
<organism evidence="1 2">
    <name type="scientific">Jeotgalibacillus marinus</name>
    <dbReference type="NCBI Taxonomy" id="86667"/>
    <lineage>
        <taxon>Bacteria</taxon>
        <taxon>Bacillati</taxon>
        <taxon>Bacillota</taxon>
        <taxon>Bacilli</taxon>
        <taxon>Bacillales</taxon>
        <taxon>Caryophanaceae</taxon>
        <taxon>Jeotgalibacillus</taxon>
    </lineage>
</organism>
<accession>A0ABV3Q657</accession>